<gene>
    <name evidence="5" type="ORF">GCM10009754_59120</name>
</gene>
<evidence type="ECO:0000313" key="6">
    <source>
        <dbReference type="Proteomes" id="UP001501116"/>
    </source>
</evidence>
<dbReference type="SUPFAM" id="SSF53474">
    <property type="entry name" value="alpha/beta-Hydrolases"/>
    <property type="match status" value="1"/>
</dbReference>
<evidence type="ECO:0000313" key="5">
    <source>
        <dbReference type="EMBL" id="GAA1975802.1"/>
    </source>
</evidence>
<dbReference type="InterPro" id="IPR002168">
    <property type="entry name" value="Lipase_GDXG_HIS_AS"/>
</dbReference>
<dbReference type="Pfam" id="PF07859">
    <property type="entry name" value="Abhydrolase_3"/>
    <property type="match status" value="1"/>
</dbReference>
<evidence type="ECO:0000256" key="1">
    <source>
        <dbReference type="ARBA" id="ARBA00010515"/>
    </source>
</evidence>
<dbReference type="PROSITE" id="PS01173">
    <property type="entry name" value="LIPASE_GDXG_HIS"/>
    <property type="match status" value="1"/>
</dbReference>
<evidence type="ECO:0000256" key="2">
    <source>
        <dbReference type="ARBA" id="ARBA00022801"/>
    </source>
</evidence>
<dbReference type="PROSITE" id="PS01174">
    <property type="entry name" value="LIPASE_GDXG_SER"/>
    <property type="match status" value="1"/>
</dbReference>
<dbReference type="PANTHER" id="PTHR48081:SF30">
    <property type="entry name" value="ACETYL-HYDROLASE LIPR-RELATED"/>
    <property type="match status" value="1"/>
</dbReference>
<keyword evidence="2" id="KW-0378">Hydrolase</keyword>
<accession>A0ABN2RW30</accession>
<organism evidence="5 6">
    <name type="scientific">Amycolatopsis minnesotensis</name>
    <dbReference type="NCBI Taxonomy" id="337894"/>
    <lineage>
        <taxon>Bacteria</taxon>
        <taxon>Bacillati</taxon>
        <taxon>Actinomycetota</taxon>
        <taxon>Actinomycetes</taxon>
        <taxon>Pseudonocardiales</taxon>
        <taxon>Pseudonocardiaceae</taxon>
        <taxon>Amycolatopsis</taxon>
    </lineage>
</organism>
<sequence>MPETSTVPSPQSVRLRRLFAARVRPLADRASPHGYQLRALRSTIDSAGLAPLPRKTAAWPARYGNLRGVWMRAPGASSATGAVLYLHGGGFVFGSPRSHRTLAYQVSRASGLPVFLLDYRRAPEHPFPAAADDALAAYRMLLDRGFPASRLTVAGDSAGGHLAAGLLADLAREGLPHPAAAFLESPWLDLGLAETWQRDRAERDPFLSPAYAEKCRRAYAPAVPVTHSRLDVLGADKTGWPPVLVQVGGTEAILGDSRRMTESVTEAGGSATLQVWPGQIHVFQAFADFLPEAKQALRFAGSFLRDAVTC</sequence>
<name>A0ABN2RW30_9PSEU</name>
<dbReference type="RefSeq" id="WP_344426050.1">
    <property type="nucleotide sequence ID" value="NZ_BAAANN010000027.1"/>
</dbReference>
<dbReference type="Gene3D" id="3.40.50.1820">
    <property type="entry name" value="alpha/beta hydrolase"/>
    <property type="match status" value="1"/>
</dbReference>
<comment type="similarity">
    <text evidence="1">Belongs to the 'GDXG' lipolytic enzyme family.</text>
</comment>
<evidence type="ECO:0000259" key="4">
    <source>
        <dbReference type="Pfam" id="PF07859"/>
    </source>
</evidence>
<reference evidence="5 6" key="1">
    <citation type="journal article" date="2019" name="Int. J. Syst. Evol. Microbiol.">
        <title>The Global Catalogue of Microorganisms (GCM) 10K type strain sequencing project: providing services to taxonomists for standard genome sequencing and annotation.</title>
        <authorList>
            <consortium name="The Broad Institute Genomics Platform"/>
            <consortium name="The Broad Institute Genome Sequencing Center for Infectious Disease"/>
            <person name="Wu L."/>
            <person name="Ma J."/>
        </authorList>
    </citation>
    <scope>NUCLEOTIDE SEQUENCE [LARGE SCALE GENOMIC DNA]</scope>
    <source>
        <strain evidence="5 6">JCM 14545</strain>
    </source>
</reference>
<dbReference type="InterPro" id="IPR050300">
    <property type="entry name" value="GDXG_lipolytic_enzyme"/>
</dbReference>
<dbReference type="InterPro" id="IPR013094">
    <property type="entry name" value="AB_hydrolase_3"/>
</dbReference>
<protein>
    <recommendedName>
        <fullName evidence="4">Alpha/beta hydrolase fold-3 domain-containing protein</fullName>
    </recommendedName>
</protein>
<dbReference type="EMBL" id="BAAANN010000027">
    <property type="protein sequence ID" value="GAA1975802.1"/>
    <property type="molecule type" value="Genomic_DNA"/>
</dbReference>
<dbReference type="Proteomes" id="UP001501116">
    <property type="component" value="Unassembled WGS sequence"/>
</dbReference>
<proteinExistence type="inferred from homology"/>
<evidence type="ECO:0000256" key="3">
    <source>
        <dbReference type="PROSITE-ProRule" id="PRU10038"/>
    </source>
</evidence>
<dbReference type="InterPro" id="IPR033140">
    <property type="entry name" value="Lipase_GDXG_put_SER_AS"/>
</dbReference>
<dbReference type="PANTHER" id="PTHR48081">
    <property type="entry name" value="AB HYDROLASE SUPERFAMILY PROTEIN C4A8.06C"/>
    <property type="match status" value="1"/>
</dbReference>
<keyword evidence="6" id="KW-1185">Reference proteome</keyword>
<comment type="caution">
    <text evidence="5">The sequence shown here is derived from an EMBL/GenBank/DDBJ whole genome shotgun (WGS) entry which is preliminary data.</text>
</comment>
<dbReference type="InterPro" id="IPR029058">
    <property type="entry name" value="AB_hydrolase_fold"/>
</dbReference>
<feature type="active site" evidence="3">
    <location>
        <position position="157"/>
    </location>
</feature>
<feature type="domain" description="Alpha/beta hydrolase fold-3" evidence="4">
    <location>
        <begin position="83"/>
        <end position="284"/>
    </location>
</feature>